<keyword evidence="6" id="KW-1185">Reference proteome</keyword>
<dbReference type="Pfam" id="PF00128">
    <property type="entry name" value="Alpha-amylase"/>
    <property type="match status" value="2"/>
</dbReference>
<dbReference type="Gene3D" id="2.60.40.1180">
    <property type="entry name" value="Golgi alpha-mannosidase II"/>
    <property type="match status" value="1"/>
</dbReference>
<dbReference type="InterPro" id="IPR006046">
    <property type="entry name" value="Alpha_amylase"/>
</dbReference>
<keyword evidence="3" id="KW-0378">Hydrolase</keyword>
<keyword evidence="3" id="KW-0326">Glycosidase</keyword>
<evidence type="ECO:0000313" key="5">
    <source>
        <dbReference type="EMBL" id="SDL50915.1"/>
    </source>
</evidence>
<name>A0A1G9KND6_9ACTN</name>
<comment type="catalytic activity">
    <reaction evidence="3">
        <text>Endohydrolysis of (1-&gt;4)-alpha-D-glucosidic linkages in polysaccharides containing three or more (1-&gt;4)-alpha-linked D-glucose units.</text>
        <dbReference type="EC" id="3.2.1.1"/>
    </reaction>
</comment>
<dbReference type="STRING" id="686624.SAMN04488242_1729"/>
<dbReference type="PANTHER" id="PTHR10357">
    <property type="entry name" value="ALPHA-AMYLASE FAMILY MEMBER"/>
    <property type="match status" value="1"/>
</dbReference>
<dbReference type="Proteomes" id="UP000199475">
    <property type="component" value="Unassembled WGS sequence"/>
</dbReference>
<dbReference type="EC" id="3.2.1.1" evidence="3"/>
<dbReference type="InterPro" id="IPR045857">
    <property type="entry name" value="O16G_dom_2"/>
</dbReference>
<evidence type="ECO:0000256" key="2">
    <source>
        <dbReference type="RuleBase" id="RU003615"/>
    </source>
</evidence>
<evidence type="ECO:0000256" key="3">
    <source>
        <dbReference type="RuleBase" id="RU361134"/>
    </source>
</evidence>
<dbReference type="GO" id="GO:0043169">
    <property type="term" value="F:cation binding"/>
    <property type="evidence" value="ECO:0007669"/>
    <property type="project" value="InterPro"/>
</dbReference>
<dbReference type="RefSeq" id="WP_093251075.1">
    <property type="nucleotide sequence ID" value="NZ_FNGP01000003.1"/>
</dbReference>
<dbReference type="CDD" id="cd11334">
    <property type="entry name" value="AmyAc_TreS"/>
    <property type="match status" value="1"/>
</dbReference>
<comment type="similarity">
    <text evidence="1 2">Belongs to the glycosyl hydrolase 13 family.</text>
</comment>
<dbReference type="OrthoDB" id="9043248at2"/>
<feature type="domain" description="Glycosyl hydrolase family 13 catalytic" evidence="4">
    <location>
        <begin position="18"/>
        <end position="402"/>
    </location>
</feature>
<evidence type="ECO:0000259" key="4">
    <source>
        <dbReference type="SMART" id="SM00642"/>
    </source>
</evidence>
<evidence type="ECO:0000313" key="6">
    <source>
        <dbReference type="Proteomes" id="UP000199475"/>
    </source>
</evidence>
<dbReference type="GO" id="GO:0004556">
    <property type="term" value="F:alpha-amylase activity"/>
    <property type="evidence" value="ECO:0007669"/>
    <property type="project" value="UniProtKB-UniRule"/>
</dbReference>
<dbReference type="InterPro" id="IPR017853">
    <property type="entry name" value="GH"/>
</dbReference>
<dbReference type="InterPro" id="IPR006047">
    <property type="entry name" value="GH13_cat_dom"/>
</dbReference>
<sequence length="564" mass="64337">MLKTETADLWWKSAVIYCLDIETFFDSNGDGVGDMTGLAQRIDYLAELGVTCLWLMPFYPTANRDDGYDIIDYYGVDPRLGTHGDLVELVRTAKDRGLRVIVDLVTNHTSNQHPWFKAARSSKDSPYREYYVWRDEPPEDTSDEVVFPDAENSLWTYDEKAGQYYLHNFYSEQPDLNITSPAVQGEIAKIIGFWLELGIDGFRVDAVPYMIETRGVADRWAKEFGDPHVYLKQLKAFMGRRRGDSIMLGEVNVPYETMFEFFGGPDGDELTMMFDFELMQRLYLAFAREDTAPIIETIQRRPQLARHSQFANFIRNHDELTLDKLSDEERQEVFDAFGPEEDMQLFGRGLRRRLPPMVAGDPRRMRMVYSLLFALPGTPVLFYGEEIGMGENLDVEGRLAVRTPMQWTDAKNGGFSSAAPSKLPRPVTQGAFGPDHVNVAAQRQDPDSFLNFMTLLARRYRECPEVGMGNFEILEHDVKEVLVHRSTWDPFGGGRSSSVLVHNLSPRATRIKVRLEGVDEGLEVADLVSGERHTIGRSGQLELPVDGYGYHWLRILYADDSRLV</sequence>
<dbReference type="PANTHER" id="PTHR10357:SF219">
    <property type="entry name" value="MALTOSE ALPHA-D-GLUCOSYLTRANSFERASE"/>
    <property type="match status" value="1"/>
</dbReference>
<accession>A0A1G9KND6</accession>
<dbReference type="Gene3D" id="3.90.400.10">
    <property type="entry name" value="Oligo-1,6-glucosidase, Domain 2"/>
    <property type="match status" value="1"/>
</dbReference>
<keyword evidence="3" id="KW-0119">Carbohydrate metabolism</keyword>
<dbReference type="EMBL" id="FNGP01000003">
    <property type="protein sequence ID" value="SDL50915.1"/>
    <property type="molecule type" value="Genomic_DNA"/>
</dbReference>
<dbReference type="SMART" id="SM00642">
    <property type="entry name" value="Aamy"/>
    <property type="match status" value="1"/>
</dbReference>
<dbReference type="AlphaFoldDB" id="A0A1G9KND6"/>
<dbReference type="PRINTS" id="PR00110">
    <property type="entry name" value="ALPHAAMYLASE"/>
</dbReference>
<dbReference type="SUPFAM" id="SSF51445">
    <property type="entry name" value="(Trans)glycosidases"/>
    <property type="match status" value="1"/>
</dbReference>
<proteinExistence type="inferred from homology"/>
<reference evidence="5 6" key="1">
    <citation type="submission" date="2016-10" db="EMBL/GenBank/DDBJ databases">
        <authorList>
            <person name="de Groot N.N."/>
        </authorList>
    </citation>
    <scope>NUCLEOTIDE SEQUENCE [LARGE SCALE GENOMIC DNA]</scope>
    <source>
        <strain evidence="5 6">CGMCC 1.9159</strain>
    </source>
</reference>
<dbReference type="InterPro" id="IPR013780">
    <property type="entry name" value="Glyco_hydro_b"/>
</dbReference>
<dbReference type="GO" id="GO:0005975">
    <property type="term" value="P:carbohydrate metabolic process"/>
    <property type="evidence" value="ECO:0007669"/>
    <property type="project" value="InterPro"/>
</dbReference>
<organism evidence="5 6">
    <name type="scientific">Tessaracoccus oleiagri</name>
    <dbReference type="NCBI Taxonomy" id="686624"/>
    <lineage>
        <taxon>Bacteria</taxon>
        <taxon>Bacillati</taxon>
        <taxon>Actinomycetota</taxon>
        <taxon>Actinomycetes</taxon>
        <taxon>Propionibacteriales</taxon>
        <taxon>Propionibacteriaceae</taxon>
        <taxon>Tessaracoccus</taxon>
    </lineage>
</organism>
<protein>
    <recommendedName>
        <fullName evidence="3">Alpha-amylase</fullName>
        <ecNumber evidence="3">3.2.1.1</ecNumber>
    </recommendedName>
</protein>
<evidence type="ECO:0000256" key="1">
    <source>
        <dbReference type="ARBA" id="ARBA00008061"/>
    </source>
</evidence>
<gene>
    <name evidence="5" type="ORF">SAMN04488242_1729</name>
</gene>
<dbReference type="Gene3D" id="3.20.20.80">
    <property type="entry name" value="Glycosidases"/>
    <property type="match status" value="1"/>
</dbReference>